<name>A0A397VAH5_9GLOM</name>
<dbReference type="Proteomes" id="UP000266673">
    <property type="component" value="Unassembled WGS sequence"/>
</dbReference>
<organism evidence="1 2">
    <name type="scientific">Gigaspora rosea</name>
    <dbReference type="NCBI Taxonomy" id="44941"/>
    <lineage>
        <taxon>Eukaryota</taxon>
        <taxon>Fungi</taxon>
        <taxon>Fungi incertae sedis</taxon>
        <taxon>Mucoromycota</taxon>
        <taxon>Glomeromycotina</taxon>
        <taxon>Glomeromycetes</taxon>
        <taxon>Diversisporales</taxon>
        <taxon>Gigasporaceae</taxon>
        <taxon>Gigaspora</taxon>
    </lineage>
</organism>
<dbReference type="EMBL" id="QKWP01000474">
    <property type="protein sequence ID" value="RIB19435.1"/>
    <property type="molecule type" value="Genomic_DNA"/>
</dbReference>
<sequence length="157" mass="17821">MIEKCKEKVKEDIEKRFTRNTVGNVVSLCGEGFVIAGAGFPFASIPGAILLGDGLLGTTYFDSAAVIEERKAQKIGIIKDVLKKIWKGEIKVDMNLKSDEIIEHSTYQNALKANLHLLLFAFIEIIQKLKTYFLERYGKISNNWREELKVLKEKNSR</sequence>
<accession>A0A397VAH5</accession>
<evidence type="ECO:0000313" key="2">
    <source>
        <dbReference type="Proteomes" id="UP000266673"/>
    </source>
</evidence>
<keyword evidence="2" id="KW-1185">Reference proteome</keyword>
<comment type="caution">
    <text evidence="1">The sequence shown here is derived from an EMBL/GenBank/DDBJ whole genome shotgun (WGS) entry which is preliminary data.</text>
</comment>
<protein>
    <submittedName>
        <fullName evidence="1">Uncharacterized protein</fullName>
    </submittedName>
</protein>
<gene>
    <name evidence="1" type="ORF">C2G38_2181860</name>
</gene>
<evidence type="ECO:0000313" key="1">
    <source>
        <dbReference type="EMBL" id="RIB19435.1"/>
    </source>
</evidence>
<dbReference type="OrthoDB" id="10483709at2759"/>
<reference evidence="1 2" key="1">
    <citation type="submission" date="2018-06" db="EMBL/GenBank/DDBJ databases">
        <title>Comparative genomics reveals the genomic features of Rhizophagus irregularis, R. cerebriforme, R. diaphanum and Gigaspora rosea, and their symbiotic lifestyle signature.</title>
        <authorList>
            <person name="Morin E."/>
            <person name="San Clemente H."/>
            <person name="Chen E.C.H."/>
            <person name="De La Providencia I."/>
            <person name="Hainaut M."/>
            <person name="Kuo A."/>
            <person name="Kohler A."/>
            <person name="Murat C."/>
            <person name="Tang N."/>
            <person name="Roy S."/>
            <person name="Loubradou J."/>
            <person name="Henrissat B."/>
            <person name="Grigoriev I.V."/>
            <person name="Corradi N."/>
            <person name="Roux C."/>
            <person name="Martin F.M."/>
        </authorList>
    </citation>
    <scope>NUCLEOTIDE SEQUENCE [LARGE SCALE GENOMIC DNA]</scope>
    <source>
        <strain evidence="1 2">DAOM 194757</strain>
    </source>
</reference>
<proteinExistence type="predicted"/>
<dbReference type="AlphaFoldDB" id="A0A397VAH5"/>